<dbReference type="Proteomes" id="UP000674234">
    <property type="component" value="Unassembled WGS sequence"/>
</dbReference>
<accession>A0A941AGY1</accession>
<feature type="compositionally biased region" description="Pro residues" evidence="1">
    <location>
        <begin position="247"/>
        <end position="258"/>
    </location>
</feature>
<protein>
    <submittedName>
        <fullName evidence="3">Maleylpyruvate isomerase family mycothiol-dependent enzyme</fullName>
    </submittedName>
</protein>
<name>A0A941AGY1_9ACTN</name>
<reference evidence="3" key="1">
    <citation type="submission" date="2021-02" db="EMBL/GenBank/DDBJ databases">
        <title>Draft genome sequence of Microbispora sp. RL4-1S isolated from rice leaves in Thailand.</title>
        <authorList>
            <person name="Muangham S."/>
            <person name="Duangmal K."/>
        </authorList>
    </citation>
    <scope>NUCLEOTIDE SEQUENCE</scope>
    <source>
        <strain evidence="3">RL4-1S</strain>
    </source>
</reference>
<organism evidence="3 4">
    <name type="scientific">Microbispora oryzae</name>
    <dbReference type="NCBI Taxonomy" id="2806554"/>
    <lineage>
        <taxon>Bacteria</taxon>
        <taxon>Bacillati</taxon>
        <taxon>Actinomycetota</taxon>
        <taxon>Actinomycetes</taxon>
        <taxon>Streptosporangiales</taxon>
        <taxon>Streptosporangiaceae</taxon>
        <taxon>Microbispora</taxon>
    </lineage>
</organism>
<keyword evidence="4" id="KW-1185">Reference proteome</keyword>
<feature type="domain" description="Mycothiol-dependent maleylpyruvate isomerase metal-binding" evidence="2">
    <location>
        <begin position="11"/>
        <end position="145"/>
    </location>
</feature>
<dbReference type="EMBL" id="JAFCNB010000003">
    <property type="protein sequence ID" value="MBP2703466.1"/>
    <property type="molecule type" value="Genomic_DNA"/>
</dbReference>
<keyword evidence="3" id="KW-0413">Isomerase</keyword>
<dbReference type="SUPFAM" id="SSF109854">
    <property type="entry name" value="DinB/YfiT-like putative metalloenzymes"/>
    <property type="match status" value="1"/>
</dbReference>
<comment type="caution">
    <text evidence="3">The sequence shown here is derived from an EMBL/GenBank/DDBJ whole genome shotgun (WGS) entry which is preliminary data.</text>
</comment>
<feature type="compositionally biased region" description="Basic and acidic residues" evidence="1">
    <location>
        <begin position="230"/>
        <end position="245"/>
    </location>
</feature>
<evidence type="ECO:0000259" key="2">
    <source>
        <dbReference type="Pfam" id="PF11716"/>
    </source>
</evidence>
<evidence type="ECO:0000313" key="3">
    <source>
        <dbReference type="EMBL" id="MBP2703466.1"/>
    </source>
</evidence>
<dbReference type="GO" id="GO:0016853">
    <property type="term" value="F:isomerase activity"/>
    <property type="evidence" value="ECO:0007669"/>
    <property type="project" value="UniProtKB-KW"/>
</dbReference>
<dbReference type="InterPro" id="IPR034660">
    <property type="entry name" value="DinB/YfiT-like"/>
</dbReference>
<sequence>MSVIEDFRTELAAADERLLETAARLSDDDVHAPSLLPGWTRGHVLAHLARNADSLVNLLTWARTGVVTPQYPTPDARDAGIAAGAPRPAAEQLADLRESSARMAAAIGEMPPECWRAEVGGPPGHPAWYLLARRIREVEAHHADLGAGYGWPDWPETFVWRELHDTLLSWPRGRGPVAAIVAREPLPGGEEVHAWRGLGGGPVVHGMPLHLLAWLTGRSGGEGLVAEPDGPDRSGDSGRGSDAKDTPLPPPPPWPPRSAPEGLPADPPPGWPLPHDN</sequence>
<dbReference type="GO" id="GO:0046872">
    <property type="term" value="F:metal ion binding"/>
    <property type="evidence" value="ECO:0007669"/>
    <property type="project" value="InterPro"/>
</dbReference>
<evidence type="ECO:0000313" key="4">
    <source>
        <dbReference type="Proteomes" id="UP000674234"/>
    </source>
</evidence>
<dbReference type="RefSeq" id="WP_210154779.1">
    <property type="nucleotide sequence ID" value="NZ_JAFCNB010000003.1"/>
</dbReference>
<gene>
    <name evidence="3" type="ORF">JOL79_06600</name>
</gene>
<proteinExistence type="predicted"/>
<feature type="compositionally biased region" description="Pro residues" evidence="1">
    <location>
        <begin position="265"/>
        <end position="277"/>
    </location>
</feature>
<dbReference type="InterPro" id="IPR017517">
    <property type="entry name" value="Maleyloyr_isom"/>
</dbReference>
<evidence type="ECO:0000256" key="1">
    <source>
        <dbReference type="SAM" id="MobiDB-lite"/>
    </source>
</evidence>
<dbReference type="Gene3D" id="1.20.120.450">
    <property type="entry name" value="dinb family like domain"/>
    <property type="match status" value="1"/>
</dbReference>
<dbReference type="Pfam" id="PF11716">
    <property type="entry name" value="MDMPI_N"/>
    <property type="match status" value="1"/>
</dbReference>
<feature type="region of interest" description="Disordered" evidence="1">
    <location>
        <begin position="222"/>
        <end position="277"/>
    </location>
</feature>
<dbReference type="AlphaFoldDB" id="A0A941AGY1"/>
<dbReference type="NCBIfam" id="TIGR03083">
    <property type="entry name" value="maleylpyruvate isomerase family mycothiol-dependent enzyme"/>
    <property type="match status" value="1"/>
</dbReference>
<dbReference type="InterPro" id="IPR024344">
    <property type="entry name" value="MDMPI_metal-binding"/>
</dbReference>